<keyword evidence="8 10" id="KW-0131">Cell cycle</keyword>
<gene>
    <name evidence="10" type="primary">murF</name>
    <name evidence="16" type="ORF">HGB38_10935</name>
</gene>
<comment type="caution">
    <text evidence="16">The sequence shown here is derived from an EMBL/GenBank/DDBJ whole genome shotgun (WGS) entry which is preliminary data.</text>
</comment>
<comment type="pathway">
    <text evidence="10 11">Cell wall biogenesis; peptidoglycan biosynthesis.</text>
</comment>
<keyword evidence="6 10" id="KW-0133">Cell shape</keyword>
<dbReference type="GO" id="GO:0008360">
    <property type="term" value="P:regulation of cell shape"/>
    <property type="evidence" value="ECO:0007669"/>
    <property type="project" value="UniProtKB-KW"/>
</dbReference>
<dbReference type="InterPro" id="IPR004101">
    <property type="entry name" value="Mur_ligase_C"/>
</dbReference>
<dbReference type="RefSeq" id="WP_062977366.1">
    <property type="nucleotide sequence ID" value="NZ_JAAXOS010000005.1"/>
</dbReference>
<comment type="catalytic activity">
    <reaction evidence="10 11">
        <text>D-alanyl-D-alanine + UDP-N-acetyl-alpha-D-muramoyl-L-alanyl-gamma-D-glutamyl-meso-2,6-diaminopimelate + ATP = UDP-N-acetyl-alpha-D-muramoyl-L-alanyl-gamma-D-glutamyl-meso-2,6-diaminopimeloyl-D-alanyl-D-alanine + ADP + phosphate + H(+)</text>
        <dbReference type="Rhea" id="RHEA:28374"/>
        <dbReference type="ChEBI" id="CHEBI:15378"/>
        <dbReference type="ChEBI" id="CHEBI:30616"/>
        <dbReference type="ChEBI" id="CHEBI:43474"/>
        <dbReference type="ChEBI" id="CHEBI:57822"/>
        <dbReference type="ChEBI" id="CHEBI:61386"/>
        <dbReference type="ChEBI" id="CHEBI:83905"/>
        <dbReference type="ChEBI" id="CHEBI:456216"/>
        <dbReference type="EC" id="6.3.2.10"/>
    </reaction>
</comment>
<feature type="domain" description="Mur ligase N-terminal catalytic" evidence="13">
    <location>
        <begin position="31"/>
        <end position="82"/>
    </location>
</feature>
<dbReference type="Gene3D" id="3.90.190.20">
    <property type="entry name" value="Mur ligase, C-terminal domain"/>
    <property type="match status" value="1"/>
</dbReference>
<feature type="domain" description="Mur ligase central" evidence="15">
    <location>
        <begin position="133"/>
        <end position="320"/>
    </location>
</feature>
<keyword evidence="4 10" id="KW-0547">Nucleotide-binding</keyword>
<comment type="subcellular location">
    <subcellularLocation>
        <location evidence="10 11">Cytoplasm</location>
    </subcellularLocation>
</comment>
<accession>A0A7X6L2Z8</accession>
<dbReference type="InterPro" id="IPR000713">
    <property type="entry name" value="Mur_ligase_N"/>
</dbReference>
<evidence type="ECO:0000256" key="10">
    <source>
        <dbReference type="HAMAP-Rule" id="MF_02019"/>
    </source>
</evidence>
<dbReference type="Gene3D" id="3.40.1190.10">
    <property type="entry name" value="Mur-like, catalytic domain"/>
    <property type="match status" value="1"/>
</dbReference>
<evidence type="ECO:0000256" key="2">
    <source>
        <dbReference type="ARBA" id="ARBA00022598"/>
    </source>
</evidence>
<dbReference type="PANTHER" id="PTHR43024:SF1">
    <property type="entry name" value="UDP-N-ACETYLMURAMOYL-TRIPEPTIDE--D-ALANYL-D-ALANINE LIGASE"/>
    <property type="match status" value="1"/>
</dbReference>
<reference evidence="16 17" key="1">
    <citation type="submission" date="2020-04" db="EMBL/GenBank/DDBJ databases">
        <title>MicrobeNet Type strains.</title>
        <authorList>
            <person name="Nicholson A.C."/>
        </authorList>
    </citation>
    <scope>NUCLEOTIDE SEQUENCE [LARGE SCALE GENOMIC DNA]</scope>
    <source>
        <strain evidence="16 17">DSM 44956</strain>
    </source>
</reference>
<keyword evidence="7 10" id="KW-0573">Peptidoglycan synthesis</keyword>
<dbReference type="NCBIfam" id="TIGR01143">
    <property type="entry name" value="murF"/>
    <property type="match status" value="1"/>
</dbReference>
<keyword evidence="5 10" id="KW-0067">ATP-binding</keyword>
<dbReference type="SUPFAM" id="SSF53244">
    <property type="entry name" value="MurD-like peptide ligases, peptide-binding domain"/>
    <property type="match status" value="1"/>
</dbReference>
<keyword evidence="3 10" id="KW-0132">Cell division</keyword>
<evidence type="ECO:0000259" key="13">
    <source>
        <dbReference type="Pfam" id="PF01225"/>
    </source>
</evidence>
<dbReference type="EC" id="6.3.2.10" evidence="10 11"/>
<evidence type="ECO:0000259" key="15">
    <source>
        <dbReference type="Pfam" id="PF08245"/>
    </source>
</evidence>
<dbReference type="Pfam" id="PF01225">
    <property type="entry name" value="Mur_ligase"/>
    <property type="match status" value="1"/>
</dbReference>
<dbReference type="InterPro" id="IPR035911">
    <property type="entry name" value="MurE/MurF_N"/>
</dbReference>
<dbReference type="InterPro" id="IPR005863">
    <property type="entry name" value="UDP-N-AcMur_synth"/>
</dbReference>
<keyword evidence="9 10" id="KW-0961">Cell wall biogenesis/degradation</keyword>
<evidence type="ECO:0000256" key="4">
    <source>
        <dbReference type="ARBA" id="ARBA00022741"/>
    </source>
</evidence>
<protein>
    <recommendedName>
        <fullName evidence="10 11">UDP-N-acetylmuramoyl-tripeptide--D-alanyl-D-alanine ligase</fullName>
        <ecNumber evidence="10 11">6.3.2.10</ecNumber>
    </recommendedName>
    <alternativeName>
        <fullName evidence="10">D-alanyl-D-alanine-adding enzyme</fullName>
    </alternativeName>
</protein>
<dbReference type="UniPathway" id="UPA00219"/>
<dbReference type="EMBL" id="JAAXOS010000005">
    <property type="protein sequence ID" value="NKY26734.1"/>
    <property type="molecule type" value="Genomic_DNA"/>
</dbReference>
<dbReference type="GO" id="GO:0071555">
    <property type="term" value="P:cell wall organization"/>
    <property type="evidence" value="ECO:0007669"/>
    <property type="project" value="UniProtKB-KW"/>
</dbReference>
<comment type="similarity">
    <text evidence="10">Belongs to the MurCDEF family. MurF subfamily.</text>
</comment>
<keyword evidence="17" id="KW-1185">Reference proteome</keyword>
<dbReference type="InterPro" id="IPR036565">
    <property type="entry name" value="Mur-like_cat_sf"/>
</dbReference>
<evidence type="ECO:0000256" key="5">
    <source>
        <dbReference type="ARBA" id="ARBA00022840"/>
    </source>
</evidence>
<keyword evidence="1 10" id="KW-0963">Cytoplasm</keyword>
<dbReference type="InterPro" id="IPR051046">
    <property type="entry name" value="MurCDEF_CellWall_CoF430Synth"/>
</dbReference>
<feature type="domain" description="Mur ligase C-terminal" evidence="14">
    <location>
        <begin position="343"/>
        <end position="475"/>
    </location>
</feature>
<evidence type="ECO:0000313" key="17">
    <source>
        <dbReference type="Proteomes" id="UP000540698"/>
    </source>
</evidence>
<evidence type="ECO:0000256" key="8">
    <source>
        <dbReference type="ARBA" id="ARBA00023306"/>
    </source>
</evidence>
<dbReference type="HAMAP" id="MF_02019">
    <property type="entry name" value="MurF"/>
    <property type="match status" value="1"/>
</dbReference>
<dbReference type="GO" id="GO:0005524">
    <property type="term" value="F:ATP binding"/>
    <property type="evidence" value="ECO:0007669"/>
    <property type="project" value="UniProtKB-UniRule"/>
</dbReference>
<dbReference type="PANTHER" id="PTHR43024">
    <property type="entry name" value="UDP-N-ACETYLMURAMOYL-TRIPEPTIDE--D-ALANYL-D-ALANINE LIGASE"/>
    <property type="match status" value="1"/>
</dbReference>
<evidence type="ECO:0000259" key="14">
    <source>
        <dbReference type="Pfam" id="PF02875"/>
    </source>
</evidence>
<name>A0A7X6L2Z8_9NOCA</name>
<feature type="compositionally biased region" description="Low complexity" evidence="12">
    <location>
        <begin position="493"/>
        <end position="505"/>
    </location>
</feature>
<dbReference type="GO" id="GO:0047480">
    <property type="term" value="F:UDP-N-acetylmuramoyl-tripeptide-D-alanyl-D-alanine ligase activity"/>
    <property type="evidence" value="ECO:0007669"/>
    <property type="project" value="UniProtKB-UniRule"/>
</dbReference>
<organism evidence="16 17">
    <name type="scientific">Nocardia gamkensis</name>
    <dbReference type="NCBI Taxonomy" id="352869"/>
    <lineage>
        <taxon>Bacteria</taxon>
        <taxon>Bacillati</taxon>
        <taxon>Actinomycetota</taxon>
        <taxon>Actinomycetes</taxon>
        <taxon>Mycobacteriales</taxon>
        <taxon>Nocardiaceae</taxon>
        <taxon>Nocardia</taxon>
    </lineage>
</organism>
<evidence type="ECO:0000256" key="3">
    <source>
        <dbReference type="ARBA" id="ARBA00022618"/>
    </source>
</evidence>
<dbReference type="AlphaFoldDB" id="A0A7X6L2Z8"/>
<dbReference type="SUPFAM" id="SSF53623">
    <property type="entry name" value="MurD-like peptide ligases, catalytic domain"/>
    <property type="match status" value="1"/>
</dbReference>
<dbReference type="InterPro" id="IPR036615">
    <property type="entry name" value="Mur_ligase_C_dom_sf"/>
</dbReference>
<evidence type="ECO:0000256" key="1">
    <source>
        <dbReference type="ARBA" id="ARBA00022490"/>
    </source>
</evidence>
<dbReference type="Pfam" id="PF08245">
    <property type="entry name" value="Mur_ligase_M"/>
    <property type="match status" value="1"/>
</dbReference>
<feature type="region of interest" description="Disordered" evidence="12">
    <location>
        <begin position="493"/>
        <end position="512"/>
    </location>
</feature>
<evidence type="ECO:0000256" key="9">
    <source>
        <dbReference type="ARBA" id="ARBA00023316"/>
    </source>
</evidence>
<evidence type="ECO:0000256" key="6">
    <source>
        <dbReference type="ARBA" id="ARBA00022960"/>
    </source>
</evidence>
<dbReference type="GO" id="GO:0009252">
    <property type="term" value="P:peptidoglycan biosynthetic process"/>
    <property type="evidence" value="ECO:0007669"/>
    <property type="project" value="UniProtKB-UniRule"/>
</dbReference>
<evidence type="ECO:0000256" key="12">
    <source>
        <dbReference type="SAM" id="MobiDB-lite"/>
    </source>
</evidence>
<keyword evidence="2 10" id="KW-0436">Ligase</keyword>
<dbReference type="Gene3D" id="3.40.1390.10">
    <property type="entry name" value="MurE/MurF, N-terminal domain"/>
    <property type="match status" value="1"/>
</dbReference>
<dbReference type="SUPFAM" id="SSF63418">
    <property type="entry name" value="MurE/MurF N-terminal domain"/>
    <property type="match status" value="1"/>
</dbReference>
<feature type="binding site" evidence="10">
    <location>
        <begin position="135"/>
        <end position="141"/>
    </location>
    <ligand>
        <name>ATP</name>
        <dbReference type="ChEBI" id="CHEBI:30616"/>
    </ligand>
</feature>
<comment type="function">
    <text evidence="10 11">Involved in cell wall formation. Catalyzes the final step in the synthesis of UDP-N-acetylmuramoyl-pentapeptide, the precursor of murein.</text>
</comment>
<dbReference type="Pfam" id="PF02875">
    <property type="entry name" value="Mur_ligase_C"/>
    <property type="match status" value="1"/>
</dbReference>
<dbReference type="GO" id="GO:0051301">
    <property type="term" value="P:cell division"/>
    <property type="evidence" value="ECO:0007669"/>
    <property type="project" value="UniProtKB-KW"/>
</dbReference>
<dbReference type="GO" id="GO:0005737">
    <property type="term" value="C:cytoplasm"/>
    <property type="evidence" value="ECO:0007669"/>
    <property type="project" value="UniProtKB-SubCell"/>
</dbReference>
<evidence type="ECO:0000256" key="11">
    <source>
        <dbReference type="RuleBase" id="RU004136"/>
    </source>
</evidence>
<evidence type="ECO:0000256" key="7">
    <source>
        <dbReference type="ARBA" id="ARBA00022984"/>
    </source>
</evidence>
<sequence>MIEMTLRDIADVVGGTLHDVADPEVRVTGAVEFDSRRIGSGDLFLALPGERSDGHDYAEAAIAAGAVAVLAARPVGVPAIVVTPARGAVPSNSVALSHDSDGSGAAVLTALAALARASVSRLAADGGLTVVGVTGSSGKTSTKDLLAAVLAPLGAVVAPPGSFNNELGHPWTALRADAGTRFLVLELSARGPGHIAALAEVAPPSIGVVLNVGTAHLGEFGSREAIAKTKGELVEALPPTGLAVLNADDPQVAAMASRTSARVVTVGQAANAEVRATDIRLDDQARAEFTVHTPVGSAPVRLAVHGEHQVGNALSAIAVALECGADLDTVTAALSGARAASARRMDVRTTADGITVVNDSYNANPDSVRAALKALVSMARAADTPRRSWAVLGEMAELGEESVIEHDAIGRLAVRLDVSRVVVVGTGRPARALHQGAVMEGSWGEESILVPDIEAAIALLDKEVAPGDVVLVKASKSVGLWEVAEHLTGPGAVTARGGAANNGAGQDTEAAG</sequence>
<proteinExistence type="inferred from homology"/>
<dbReference type="Proteomes" id="UP000540698">
    <property type="component" value="Unassembled WGS sequence"/>
</dbReference>
<dbReference type="InterPro" id="IPR013221">
    <property type="entry name" value="Mur_ligase_cen"/>
</dbReference>
<evidence type="ECO:0000313" key="16">
    <source>
        <dbReference type="EMBL" id="NKY26734.1"/>
    </source>
</evidence>